<dbReference type="AlphaFoldDB" id="A0A836IT81"/>
<keyword evidence="3" id="KW-1185">Reference proteome</keyword>
<dbReference type="RefSeq" id="XP_067756687.1">
    <property type="nucleotide sequence ID" value="XM_067900666.1"/>
</dbReference>
<evidence type="ECO:0000313" key="2">
    <source>
        <dbReference type="EMBL" id="KAG5502915.1"/>
    </source>
</evidence>
<feature type="region of interest" description="Disordered" evidence="1">
    <location>
        <begin position="101"/>
        <end position="126"/>
    </location>
</feature>
<name>A0A836IT81_9TRYP</name>
<dbReference type="OrthoDB" id="311712at2759"/>
<dbReference type="GeneID" id="94290743"/>
<feature type="region of interest" description="Disordered" evidence="1">
    <location>
        <begin position="261"/>
        <end position="309"/>
    </location>
</feature>
<gene>
    <name evidence="2" type="ORF">JKF63_04688</name>
</gene>
<evidence type="ECO:0000313" key="3">
    <source>
        <dbReference type="Proteomes" id="UP000674318"/>
    </source>
</evidence>
<feature type="compositionally biased region" description="Low complexity" evidence="1">
    <location>
        <begin position="113"/>
        <end position="126"/>
    </location>
</feature>
<feature type="region of interest" description="Disordered" evidence="1">
    <location>
        <begin position="925"/>
        <end position="948"/>
    </location>
</feature>
<dbReference type="Proteomes" id="UP000674318">
    <property type="component" value="Unassembled WGS sequence"/>
</dbReference>
<dbReference type="EMBL" id="JAFJZO010000025">
    <property type="protein sequence ID" value="KAG5502915.1"/>
    <property type="molecule type" value="Genomic_DNA"/>
</dbReference>
<proteinExistence type="predicted"/>
<protein>
    <submittedName>
        <fullName evidence="2">Uncharacterized protein</fullName>
    </submittedName>
</protein>
<sequence>MLSQEFLSIIERDLTVARQLARFHFELCANEQNAHEVNKSGPSGGALHHKLAAPSDLRDGRTIGAGSAHTHAVLSNPVQRPRQGTCAVLLELSRSLEWLSQRSRHREPGAGVGSASRTGTTAATSSLTNRHINHESAAGALSVGGVGFSSDPIASINNGTSASAATTGSHHHAKSINLESSAGVSSAVQATNCTLSGNTGAINSPAAAAPGWPLIVATVVFEVVFPARYPTEPCQWQLFEEASFACMGNHATSSWAVTAGHHPGNTKARNSSAAHRPCHKSIADPSGSHGNSQAWNAGGRADGTASRVASPATPTLTAFVASEVGRRLLRWISEARAGIGASLTPSFASLATMTGGNETANAWRGPAHRYGSGISKTCPFLLDFAALLRCWSTVELDVHHLVLPSHIALAYGGGGARVPRTMAGTYLSRGGIAAAPAPTAVGLLAPVAPVSLPAAGGALSGSTAANGASAQTAAAAPGTSCVAVVSSLHSGTTSSTASIPAPVQAPGAASAGGGVSGGIAAPGAGPGPSVLYPYCRRPSKCFMAVLLPLGGVAVSGTPTPLRRARHAVDPTTADCNGDVPGAATGKPPLCRLPVCLRCIYDRPQDAHENEKVRAGTVVGCTSQFVLGKVLPSFVLPAHVLSSEYKCDWSKVRFCSGKTAEGTLHANAKLAKALRLPDVSNLLQVLRRLAKNVGTSSAGVLYVNTVLWPALMETVRVLRNRRLPFWAGLAICSLLLPSVLQKVHNEQQAESISSGRSGRGHVPPITVPLDSALPVVGSEPSVQLYRRHLAELIDVLNFTERVLAIAQEHTLLCEARLVRLSLQCRLRLLQRTETDGHHRSTAAATSVATGAPIGLGHGDHSSSAAAWARAGLLTPESPVASSTELCSRLHAPISICAVCGLSLHRNTVTHAGVSGNANTGAAAPLTDARHRAHSAAPAGSDMDAPQRKMDGYGGRPVDAATSTKNSAETMRAILQTRREEGCLVVQCAHCGHGGHVEHISSWWCDPTVRCCPKGCDCRCVY</sequence>
<organism evidence="2 3">
    <name type="scientific">Porcisia hertigi</name>
    <dbReference type="NCBI Taxonomy" id="2761500"/>
    <lineage>
        <taxon>Eukaryota</taxon>
        <taxon>Discoba</taxon>
        <taxon>Euglenozoa</taxon>
        <taxon>Kinetoplastea</taxon>
        <taxon>Metakinetoplastina</taxon>
        <taxon>Trypanosomatida</taxon>
        <taxon>Trypanosomatidae</taxon>
        <taxon>Leishmaniinae</taxon>
        <taxon>Porcisia</taxon>
    </lineage>
</organism>
<reference evidence="2 3" key="1">
    <citation type="submission" date="2021-02" db="EMBL/GenBank/DDBJ databases">
        <title>Porcisia hertigi Genome sequencing and assembly.</title>
        <authorList>
            <person name="Almutairi H."/>
            <person name="Gatherer D."/>
        </authorList>
    </citation>
    <scope>NUCLEOTIDE SEQUENCE [LARGE SCALE GENOMIC DNA]</scope>
    <source>
        <strain evidence="2 3">C119</strain>
    </source>
</reference>
<evidence type="ECO:0000256" key="1">
    <source>
        <dbReference type="SAM" id="MobiDB-lite"/>
    </source>
</evidence>
<dbReference type="KEGG" id="phet:94290743"/>
<accession>A0A836IT81</accession>
<comment type="caution">
    <text evidence="2">The sequence shown here is derived from an EMBL/GenBank/DDBJ whole genome shotgun (WGS) entry which is preliminary data.</text>
</comment>